<dbReference type="EMBL" id="BONU01000013">
    <property type="protein sequence ID" value="GIG73943.1"/>
    <property type="molecule type" value="Genomic_DNA"/>
</dbReference>
<keyword evidence="3" id="KW-1185">Reference proteome</keyword>
<dbReference type="InterPro" id="IPR040843">
    <property type="entry name" value="RAMA"/>
</dbReference>
<reference evidence="2" key="1">
    <citation type="submission" date="2021-01" db="EMBL/GenBank/DDBJ databases">
        <title>Whole genome shotgun sequence of Planosporangium flavigriseum NBRC 105377.</title>
        <authorList>
            <person name="Komaki H."/>
            <person name="Tamura T."/>
        </authorList>
    </citation>
    <scope>NUCLEOTIDE SEQUENCE</scope>
    <source>
        <strain evidence="2">NBRC 105377</strain>
    </source>
</reference>
<name>A0A8J3LIL8_9ACTN</name>
<comment type="caution">
    <text evidence="2">The sequence shown here is derived from an EMBL/GenBank/DDBJ whole genome shotgun (WGS) entry which is preliminary data.</text>
</comment>
<evidence type="ECO:0000259" key="1">
    <source>
        <dbReference type="Pfam" id="PF18755"/>
    </source>
</evidence>
<dbReference type="Proteomes" id="UP000653674">
    <property type="component" value="Unassembled WGS sequence"/>
</dbReference>
<dbReference type="SUPFAM" id="SSF54631">
    <property type="entry name" value="CBS-domain pair"/>
    <property type="match status" value="1"/>
</dbReference>
<protein>
    <recommendedName>
        <fullName evidence="1">RAMA domain-containing protein</fullName>
    </recommendedName>
</protein>
<dbReference type="InterPro" id="IPR046342">
    <property type="entry name" value="CBS_dom_sf"/>
</dbReference>
<dbReference type="AlphaFoldDB" id="A0A8J3LIL8"/>
<sequence length="441" mass="49123">MVRDLIEAGLLSAEASLRFDRPRVGVTHRALVTETGRVRLEDGQEFRSPSRAAAVAAGMRAVDGWHAWVVQSTGRPLDALRQELLDQAVKRAVDDALRIDDEAALPQRVHERLREARMRADANDPEEVSVRELLSLWGAKGRGDQISGIEADLANHGLVTRPSFRKVTLDSTVHLITASQEVPEENNQVAEVVSVDSDEPEELNVGLTVGNLPSALGGVFSLSPTATFEQAVTMMLLNDYSQLAVLSGSHTLRGAVTWKSIAQARHAKPSASFGDAITFAHEVRYDRDLIDVLPILEASNFVFVRDENNAIAGIVTTADVVHAYGEMATPFFLIGELDQSLRWIISRTFEIDDVIRLCDPKGSRRIESFDQLTMGDYKRALENPEAWAKLDWPLDRATFINRLDEVREIRNDVMHFNPDSLPKDAVDKLRNINKLLREYCE</sequence>
<evidence type="ECO:0000313" key="2">
    <source>
        <dbReference type="EMBL" id="GIG73943.1"/>
    </source>
</evidence>
<organism evidence="2 3">
    <name type="scientific">Planosporangium flavigriseum</name>
    <dbReference type="NCBI Taxonomy" id="373681"/>
    <lineage>
        <taxon>Bacteria</taxon>
        <taxon>Bacillati</taxon>
        <taxon>Actinomycetota</taxon>
        <taxon>Actinomycetes</taxon>
        <taxon>Micromonosporales</taxon>
        <taxon>Micromonosporaceae</taxon>
        <taxon>Planosporangium</taxon>
    </lineage>
</organism>
<proteinExistence type="predicted"/>
<dbReference type="Pfam" id="PF18755">
    <property type="entry name" value="RAMA"/>
    <property type="match status" value="1"/>
</dbReference>
<evidence type="ECO:0000313" key="3">
    <source>
        <dbReference type="Proteomes" id="UP000653674"/>
    </source>
</evidence>
<feature type="domain" description="RAMA" evidence="1">
    <location>
        <begin position="2"/>
        <end position="87"/>
    </location>
</feature>
<accession>A0A8J3LIL8</accession>
<dbReference type="Gene3D" id="3.10.580.10">
    <property type="entry name" value="CBS-domain"/>
    <property type="match status" value="1"/>
</dbReference>
<gene>
    <name evidence="2" type="ORF">Pfl04_23470</name>
</gene>